<dbReference type="PIRSF" id="PIRSF016281">
    <property type="entry name" value="EIF-3_zeta"/>
    <property type="match status" value="1"/>
</dbReference>
<evidence type="ECO:0000256" key="5">
    <source>
        <dbReference type="SAM" id="MobiDB-lite"/>
    </source>
</evidence>
<evidence type="ECO:0000256" key="1">
    <source>
        <dbReference type="ARBA" id="ARBA00022490"/>
    </source>
</evidence>
<dbReference type="GO" id="GO:0003743">
    <property type="term" value="F:translation initiation factor activity"/>
    <property type="evidence" value="ECO:0007669"/>
    <property type="project" value="UniProtKB-KW"/>
</dbReference>
<keyword evidence="4" id="KW-0648">Protein biosynthesis</keyword>
<evidence type="ECO:0000256" key="2">
    <source>
        <dbReference type="ARBA" id="ARBA00022540"/>
    </source>
</evidence>
<comment type="caution">
    <text evidence="6">The sequence shown here is derived from an EMBL/GenBank/DDBJ whole genome shotgun (WGS) entry which is preliminary data.</text>
</comment>
<keyword evidence="3" id="KW-0694">RNA-binding</keyword>
<accession>A0A9P8QC13</accession>
<evidence type="ECO:0000256" key="3">
    <source>
        <dbReference type="ARBA" id="ARBA00022884"/>
    </source>
</evidence>
<reference evidence="6" key="2">
    <citation type="submission" date="2021-01" db="EMBL/GenBank/DDBJ databases">
        <authorList>
            <person name="Schikora-Tamarit M.A."/>
        </authorList>
    </citation>
    <scope>NUCLEOTIDE SEQUENCE</scope>
    <source>
        <strain evidence="6">CBS2887</strain>
    </source>
</reference>
<feature type="region of interest" description="Disordered" evidence="5">
    <location>
        <begin position="87"/>
        <end position="167"/>
    </location>
</feature>
<reference evidence="6" key="1">
    <citation type="journal article" date="2021" name="Open Biol.">
        <title>Shared evolutionary footprints suggest mitochondrial oxidative damage underlies multiple complex I losses in fungi.</title>
        <authorList>
            <person name="Schikora-Tamarit M.A."/>
            <person name="Marcet-Houben M."/>
            <person name="Nosek J."/>
            <person name="Gabaldon T."/>
        </authorList>
    </citation>
    <scope>NUCLEOTIDE SEQUENCE</scope>
    <source>
        <strain evidence="6">CBS2887</strain>
    </source>
</reference>
<dbReference type="AlphaFoldDB" id="A0A9P8QC13"/>
<keyword evidence="1" id="KW-0963">Cytoplasm</keyword>
<dbReference type="Proteomes" id="UP000774326">
    <property type="component" value="Unassembled WGS sequence"/>
</dbReference>
<dbReference type="GO" id="GO:0005852">
    <property type="term" value="C:eukaryotic translation initiation factor 3 complex"/>
    <property type="evidence" value="ECO:0007669"/>
    <property type="project" value="InterPro"/>
</dbReference>
<protein>
    <recommendedName>
        <fullName evidence="8">Eukaryotic translation initiation factor 3 subunit D</fullName>
    </recommendedName>
</protein>
<dbReference type="GO" id="GO:0003723">
    <property type="term" value="F:RNA binding"/>
    <property type="evidence" value="ECO:0007669"/>
    <property type="project" value="UniProtKB-KW"/>
</dbReference>
<gene>
    <name evidence="6" type="ORF">WICPIJ_002350</name>
</gene>
<organism evidence="6 7">
    <name type="scientific">Wickerhamomyces pijperi</name>
    <name type="common">Yeast</name>
    <name type="synonym">Pichia pijperi</name>
    <dbReference type="NCBI Taxonomy" id="599730"/>
    <lineage>
        <taxon>Eukaryota</taxon>
        <taxon>Fungi</taxon>
        <taxon>Dikarya</taxon>
        <taxon>Ascomycota</taxon>
        <taxon>Saccharomycotina</taxon>
        <taxon>Saccharomycetes</taxon>
        <taxon>Phaffomycetales</taxon>
        <taxon>Wickerhamomycetaceae</taxon>
        <taxon>Wickerhamomyces</taxon>
    </lineage>
</organism>
<name>A0A9P8QC13_WICPI</name>
<feature type="compositionally biased region" description="Polar residues" evidence="5">
    <location>
        <begin position="119"/>
        <end position="143"/>
    </location>
</feature>
<evidence type="ECO:0000313" key="7">
    <source>
        <dbReference type="Proteomes" id="UP000774326"/>
    </source>
</evidence>
<keyword evidence="7" id="KW-1185">Reference proteome</keyword>
<proteinExistence type="predicted"/>
<dbReference type="PANTHER" id="PTHR12399">
    <property type="entry name" value="EUKARYOTIC TRANSLATION INITIATION FACTOR 3 SUBUNIT 7"/>
    <property type="match status" value="1"/>
</dbReference>
<evidence type="ECO:0008006" key="8">
    <source>
        <dbReference type="Google" id="ProtNLM"/>
    </source>
</evidence>
<dbReference type="OrthoDB" id="16538at2759"/>
<feature type="compositionally biased region" description="Polar residues" evidence="5">
    <location>
        <begin position="96"/>
        <end position="111"/>
    </location>
</feature>
<sequence length="516" mass="57082">MPAPFDINSLVSSSIWGPPTDIPSSLRFSNIPYAPYSKGDKIGKVADWEKASFDNKDKNARGKNQKDFFHAYGASAATSFSVEADDEGDDFEVVDNSKSQPKNPQQTTTLLRNKKAAPQGQQSGYQKNGNQTYNNSHSNQSGFKSGAPRRQAYGSWRDAQNERVRESSIKVDDAWRVVSDIEFSKLTKLNFEVQEGEELSTSGSASAYNKKIEKSTNVALRPIETVSSNKTASADPVIKKLQAANTANVYATDAVLSQLMCASRSIYSWDIVVTKKNGAIFLDKRDSSNIDKLTVDENSQDAPSDANDSNIDNVRNLSAEATLTNQYLLANVVGSEPSAPASKVYKYKKYTLRTSEEEETPLTIVVRSEFDARDPTTAQNVLVKSVNEYTKSNLDWKTKYASQRGAIIAAQLKNNNNQFAKWTTQALLAGVDSIKLGFVSRVNFKDNKKHQVVGVTSYTARDLAQQINLNLGNGWGIVKSYIDFIKNEEDGRFLILKSAKRPKLTLYKIPETAATY</sequence>
<dbReference type="EMBL" id="JAEUBG010001266">
    <property type="protein sequence ID" value="KAH3686664.1"/>
    <property type="molecule type" value="Genomic_DNA"/>
</dbReference>
<dbReference type="Pfam" id="PF05091">
    <property type="entry name" value="eIF-3_zeta"/>
    <property type="match status" value="1"/>
</dbReference>
<dbReference type="InterPro" id="IPR007783">
    <property type="entry name" value="eIF3d"/>
</dbReference>
<evidence type="ECO:0000313" key="6">
    <source>
        <dbReference type="EMBL" id="KAH3686664.1"/>
    </source>
</evidence>
<keyword evidence="2" id="KW-0396">Initiation factor</keyword>
<dbReference type="PANTHER" id="PTHR12399:SF0">
    <property type="entry name" value="EUKARYOTIC TRANSLATION INITIATION FACTOR 3 SUBUNIT D"/>
    <property type="match status" value="1"/>
</dbReference>
<evidence type="ECO:0000256" key="4">
    <source>
        <dbReference type="ARBA" id="ARBA00022917"/>
    </source>
</evidence>